<dbReference type="PANTHER" id="PTHR30469">
    <property type="entry name" value="MULTIDRUG RESISTANCE PROTEIN MDTA"/>
    <property type="match status" value="1"/>
</dbReference>
<name>A0A8B2NQ15_9HYPH</name>
<evidence type="ECO:0000256" key="2">
    <source>
        <dbReference type="SAM" id="SignalP"/>
    </source>
</evidence>
<dbReference type="Pfam" id="PF25954">
    <property type="entry name" value="Beta-barrel_RND_2"/>
    <property type="match status" value="1"/>
</dbReference>
<dbReference type="Gene3D" id="1.10.287.470">
    <property type="entry name" value="Helix hairpin bin"/>
    <property type="match status" value="1"/>
</dbReference>
<feature type="chain" id="PRO_5033030754" evidence="2">
    <location>
        <begin position="22"/>
        <end position="363"/>
    </location>
</feature>
<organism evidence="5 6">
    <name type="scientific">Acuticoccus sediminis</name>
    <dbReference type="NCBI Taxonomy" id="2184697"/>
    <lineage>
        <taxon>Bacteria</taxon>
        <taxon>Pseudomonadati</taxon>
        <taxon>Pseudomonadota</taxon>
        <taxon>Alphaproteobacteria</taxon>
        <taxon>Hyphomicrobiales</taxon>
        <taxon>Amorphaceae</taxon>
        <taxon>Acuticoccus</taxon>
    </lineage>
</organism>
<comment type="similarity">
    <text evidence="1">Belongs to the membrane fusion protein (MFP) (TC 8.A.1) family.</text>
</comment>
<dbReference type="InterPro" id="IPR006143">
    <property type="entry name" value="RND_pump_MFP"/>
</dbReference>
<dbReference type="PANTHER" id="PTHR30469:SF38">
    <property type="entry name" value="HLYD FAMILY SECRETION PROTEIN"/>
    <property type="match status" value="1"/>
</dbReference>
<dbReference type="Proteomes" id="UP000249590">
    <property type="component" value="Unassembled WGS sequence"/>
</dbReference>
<dbReference type="InterPro" id="IPR058792">
    <property type="entry name" value="Beta-barrel_RND_2"/>
</dbReference>
<dbReference type="Gene3D" id="2.40.30.170">
    <property type="match status" value="1"/>
</dbReference>
<dbReference type="SUPFAM" id="SSF111369">
    <property type="entry name" value="HlyD-like secretion proteins"/>
    <property type="match status" value="1"/>
</dbReference>
<feature type="domain" description="CusB-like beta-barrel" evidence="3">
    <location>
        <begin position="212"/>
        <end position="277"/>
    </location>
</feature>
<evidence type="ECO:0000259" key="4">
    <source>
        <dbReference type="Pfam" id="PF25967"/>
    </source>
</evidence>
<dbReference type="EMBL" id="QHHQ01000002">
    <property type="protein sequence ID" value="RAI01976.1"/>
    <property type="molecule type" value="Genomic_DNA"/>
</dbReference>
<keyword evidence="2" id="KW-0732">Signal</keyword>
<dbReference type="AlphaFoldDB" id="A0A8B2NQ15"/>
<evidence type="ECO:0000256" key="1">
    <source>
        <dbReference type="ARBA" id="ARBA00009477"/>
    </source>
</evidence>
<comment type="caution">
    <text evidence="5">The sequence shown here is derived from an EMBL/GenBank/DDBJ whole genome shotgun (WGS) entry which is preliminary data.</text>
</comment>
<dbReference type="Gene3D" id="2.40.50.100">
    <property type="match status" value="1"/>
</dbReference>
<dbReference type="InterPro" id="IPR058627">
    <property type="entry name" value="MdtA-like_C"/>
</dbReference>
<reference evidence="5 6" key="1">
    <citation type="submission" date="2018-05" db="EMBL/GenBank/DDBJ databases">
        <title>Acuticoccus sediminis sp. nov., isolated from deep-sea sediment of Indian Ocean.</title>
        <authorList>
            <person name="Liu X."/>
            <person name="Lai Q."/>
            <person name="Du Y."/>
            <person name="Sun F."/>
            <person name="Zhang X."/>
            <person name="Wang S."/>
            <person name="Shao Z."/>
        </authorList>
    </citation>
    <scope>NUCLEOTIDE SEQUENCE [LARGE SCALE GENOMIC DNA]</scope>
    <source>
        <strain evidence="5 6">PTG4-2</strain>
    </source>
</reference>
<dbReference type="GO" id="GO:0015562">
    <property type="term" value="F:efflux transmembrane transporter activity"/>
    <property type="evidence" value="ECO:0007669"/>
    <property type="project" value="TreeGrafter"/>
</dbReference>
<dbReference type="GO" id="GO:1990281">
    <property type="term" value="C:efflux pump complex"/>
    <property type="evidence" value="ECO:0007669"/>
    <property type="project" value="TreeGrafter"/>
</dbReference>
<dbReference type="Pfam" id="PF25967">
    <property type="entry name" value="RND-MFP_C"/>
    <property type="match status" value="1"/>
</dbReference>
<dbReference type="Gene3D" id="2.40.420.20">
    <property type="match status" value="1"/>
</dbReference>
<feature type="domain" description="Multidrug resistance protein MdtA-like C-terminal permuted SH3" evidence="4">
    <location>
        <begin position="291"/>
        <end position="347"/>
    </location>
</feature>
<dbReference type="RefSeq" id="WP_111345229.1">
    <property type="nucleotide sequence ID" value="NZ_QHHQ01000002.1"/>
</dbReference>
<accession>A0A8B2NQ15</accession>
<evidence type="ECO:0000313" key="5">
    <source>
        <dbReference type="EMBL" id="RAI01976.1"/>
    </source>
</evidence>
<sequence>MIHPLRRSGAVFACIAVLALAACNTEEEETAAPVVRPVRTITVTGLAEADGPTFSGRVEAADQVSVAFRIAGRLAERFVDVGTELQAGDPIARLEPQNERNAVRSAEAALVGAEAAFVRADNAATRHRELLARGVTAQAYFESVDQSRTAAQAQVEAARAQLAIAKDLLGFTELDADAKGVVTAVGAEPGEVVAAGQMIARLAREGGRDGVFDVPAQSVSALGPDVAVRVSLTGNPSVFAVGRVREVSPQADPVTRTFRVRVGLTDPPAGLRLGTGVTGSVILEAAAGFAIPVTALKGEGEAAAVWIVDTRAGTVSLRPVEVATRGAGTARIASGLEEGDVVVTAGVNVLTEGQHVRLPGAES</sequence>
<keyword evidence="6" id="KW-1185">Reference proteome</keyword>
<proteinExistence type="inferred from homology"/>
<gene>
    <name evidence="5" type="ORF">DLJ53_11350</name>
</gene>
<dbReference type="OrthoDB" id="9813967at2"/>
<dbReference type="NCBIfam" id="TIGR01730">
    <property type="entry name" value="RND_mfp"/>
    <property type="match status" value="1"/>
</dbReference>
<dbReference type="PROSITE" id="PS51257">
    <property type="entry name" value="PROKAR_LIPOPROTEIN"/>
    <property type="match status" value="1"/>
</dbReference>
<protein>
    <submittedName>
        <fullName evidence="5">Efflux transporter periplasmic adaptor subunit</fullName>
    </submittedName>
</protein>
<evidence type="ECO:0000259" key="3">
    <source>
        <dbReference type="Pfam" id="PF25954"/>
    </source>
</evidence>
<evidence type="ECO:0000313" key="6">
    <source>
        <dbReference type="Proteomes" id="UP000249590"/>
    </source>
</evidence>
<feature type="signal peptide" evidence="2">
    <location>
        <begin position="1"/>
        <end position="21"/>
    </location>
</feature>